<evidence type="ECO:0000256" key="1">
    <source>
        <dbReference type="ARBA" id="ARBA00006328"/>
    </source>
</evidence>
<feature type="domain" description="NmrA-like" evidence="4">
    <location>
        <begin position="70"/>
        <end position="321"/>
    </location>
</feature>
<dbReference type="Gene3D" id="3.40.50.720">
    <property type="entry name" value="NAD(P)-binding Rossmann-like Domain"/>
    <property type="match status" value="1"/>
</dbReference>
<proteinExistence type="inferred from homology"/>
<organism evidence="5 6">
    <name type="scientific">Colletotrichum chrysophilum</name>
    <dbReference type="NCBI Taxonomy" id="1836956"/>
    <lineage>
        <taxon>Eukaryota</taxon>
        <taxon>Fungi</taxon>
        <taxon>Dikarya</taxon>
        <taxon>Ascomycota</taxon>
        <taxon>Pezizomycotina</taxon>
        <taxon>Sordariomycetes</taxon>
        <taxon>Hypocreomycetidae</taxon>
        <taxon>Glomerellales</taxon>
        <taxon>Glomerellaceae</taxon>
        <taxon>Colletotrichum</taxon>
        <taxon>Colletotrichum gloeosporioides species complex</taxon>
    </lineage>
</organism>
<dbReference type="InterPro" id="IPR051164">
    <property type="entry name" value="NmrA-like_oxidored"/>
</dbReference>
<comment type="caution">
    <text evidence="5">The sequence shown here is derived from an EMBL/GenBank/DDBJ whole genome shotgun (WGS) entry which is preliminary data.</text>
</comment>
<evidence type="ECO:0000259" key="4">
    <source>
        <dbReference type="Pfam" id="PF05368"/>
    </source>
</evidence>
<dbReference type="InterPro" id="IPR008030">
    <property type="entry name" value="NmrA-like"/>
</dbReference>
<evidence type="ECO:0000313" key="6">
    <source>
        <dbReference type="Proteomes" id="UP001243330"/>
    </source>
</evidence>
<dbReference type="AlphaFoldDB" id="A0AAD9ALM9"/>
<keyword evidence="6" id="KW-1185">Reference proteome</keyword>
<dbReference type="GO" id="GO:0016491">
    <property type="term" value="F:oxidoreductase activity"/>
    <property type="evidence" value="ECO:0007669"/>
    <property type="project" value="UniProtKB-KW"/>
</dbReference>
<keyword evidence="3" id="KW-0560">Oxidoreductase</keyword>
<evidence type="ECO:0000313" key="5">
    <source>
        <dbReference type="EMBL" id="KAK1850243.1"/>
    </source>
</evidence>
<keyword evidence="2" id="KW-0521">NADP</keyword>
<accession>A0AAD9ALM9</accession>
<dbReference type="InterPro" id="IPR036291">
    <property type="entry name" value="NAD(P)-bd_dom_sf"/>
</dbReference>
<evidence type="ECO:0000256" key="3">
    <source>
        <dbReference type="ARBA" id="ARBA00023002"/>
    </source>
</evidence>
<comment type="similarity">
    <text evidence="1">Belongs to the NmrA-type oxidoreductase family.</text>
</comment>
<dbReference type="SUPFAM" id="SSF51735">
    <property type="entry name" value="NAD(P)-binding Rossmann-fold domains"/>
    <property type="match status" value="1"/>
</dbReference>
<dbReference type="GO" id="GO:0005634">
    <property type="term" value="C:nucleus"/>
    <property type="evidence" value="ECO:0007669"/>
    <property type="project" value="TreeGrafter"/>
</dbReference>
<dbReference type="Pfam" id="PF05368">
    <property type="entry name" value="NmrA"/>
    <property type="match status" value="1"/>
</dbReference>
<dbReference type="EMBL" id="JAQOWY010000124">
    <property type="protein sequence ID" value="KAK1850243.1"/>
    <property type="molecule type" value="Genomic_DNA"/>
</dbReference>
<dbReference type="PANTHER" id="PTHR42748">
    <property type="entry name" value="NITROGEN METABOLITE REPRESSION PROTEIN NMRA FAMILY MEMBER"/>
    <property type="match status" value="1"/>
</dbReference>
<evidence type="ECO:0000256" key="2">
    <source>
        <dbReference type="ARBA" id="ARBA00022857"/>
    </source>
</evidence>
<dbReference type="Proteomes" id="UP001243330">
    <property type="component" value="Unassembled WGS sequence"/>
</dbReference>
<dbReference type="PANTHER" id="PTHR42748:SF30">
    <property type="entry name" value="NMRA-LIKE DOMAIN-CONTAINING PROTEIN"/>
    <property type="match status" value="1"/>
</dbReference>
<dbReference type="Gene3D" id="3.90.25.10">
    <property type="entry name" value="UDP-galactose 4-epimerase, domain 1"/>
    <property type="match status" value="1"/>
</dbReference>
<reference evidence="5" key="1">
    <citation type="submission" date="2023-01" db="EMBL/GenBank/DDBJ databases">
        <title>Colletotrichum chrysophilum M932 genome sequence.</title>
        <authorList>
            <person name="Baroncelli R."/>
        </authorList>
    </citation>
    <scope>NUCLEOTIDE SEQUENCE</scope>
    <source>
        <strain evidence="5">M932</strain>
    </source>
</reference>
<sequence>MFSAARLRGSSCRSPFLAGNISPFGAKPPRDFGKYYDDGNRSSSFIKATWASESHTQSTSTSIDTIIMSQQTIFVSGATGTVGGAVAHNLLKANIAVHALVRDPDSPAARALADLGARLTKGGYGDDVPLKEAMKNVTGAFLNLTPDFIDHTWELRTAKRIMAAAKEAGAVHFIYSSGFAVQAPERLEHCTPDSFVSMVLHSKQSIEKAVREAGLEYWTVLRPGSFSSNYLLPQVAPFPDLVNKGRFANAFKPTSKIPTLDPYDIGRFALAAYRDPTRFNRQEIPLSSEMLTVDEIMAKLSKTSGKDIRAVFLTEEEIDSQKAGNPFIAGQLAARDMDQFADEENTRSWGVTMSTFDEFLERERERVLQTYAQLA</sequence>
<gene>
    <name evidence="5" type="ORF">CCHR01_07148</name>
</gene>
<protein>
    <submittedName>
        <fullName evidence="5">Nad dependent epimerase</fullName>
    </submittedName>
</protein>
<name>A0AAD9ALM9_9PEZI</name>